<feature type="compositionally biased region" description="Basic and acidic residues" evidence="3">
    <location>
        <begin position="362"/>
        <end position="371"/>
    </location>
</feature>
<dbReference type="Proteomes" id="UP000235786">
    <property type="component" value="Unassembled WGS sequence"/>
</dbReference>
<proteinExistence type="predicted"/>
<dbReference type="InterPro" id="IPR032675">
    <property type="entry name" value="LRR_dom_sf"/>
</dbReference>
<keyword evidence="6" id="KW-1185">Reference proteome</keyword>
<evidence type="ECO:0000256" key="3">
    <source>
        <dbReference type="SAM" id="MobiDB-lite"/>
    </source>
</evidence>
<feature type="compositionally biased region" description="Polar residues" evidence="3">
    <location>
        <begin position="346"/>
        <end position="360"/>
    </location>
</feature>
<dbReference type="EMBL" id="KZ613941">
    <property type="protein sequence ID" value="PMD44066.1"/>
    <property type="molecule type" value="Genomic_DNA"/>
</dbReference>
<dbReference type="SMART" id="SM00369">
    <property type="entry name" value="LRR_TYP"/>
    <property type="match status" value="4"/>
</dbReference>
<dbReference type="InterPro" id="IPR050216">
    <property type="entry name" value="LRR_domain-containing"/>
</dbReference>
<dbReference type="AlphaFoldDB" id="A0A2J6RZY3"/>
<evidence type="ECO:0000313" key="6">
    <source>
        <dbReference type="Proteomes" id="UP000235786"/>
    </source>
</evidence>
<feature type="domain" description="Disease resistance R13L4/SHOC-2-like LRR" evidence="4">
    <location>
        <begin position="140"/>
        <end position="216"/>
    </location>
</feature>
<feature type="region of interest" description="Disordered" evidence="3">
    <location>
        <begin position="908"/>
        <end position="928"/>
    </location>
</feature>
<feature type="region of interest" description="Disordered" evidence="3">
    <location>
        <begin position="1"/>
        <end position="32"/>
    </location>
</feature>
<keyword evidence="1" id="KW-0433">Leucine-rich repeat</keyword>
<reference evidence="5 6" key="1">
    <citation type="submission" date="2016-04" db="EMBL/GenBank/DDBJ databases">
        <title>A degradative enzymes factory behind the ericoid mycorrhizal symbiosis.</title>
        <authorList>
            <consortium name="DOE Joint Genome Institute"/>
            <person name="Martino E."/>
            <person name="Morin E."/>
            <person name="Grelet G."/>
            <person name="Kuo A."/>
            <person name="Kohler A."/>
            <person name="Daghino S."/>
            <person name="Barry K."/>
            <person name="Choi C."/>
            <person name="Cichocki N."/>
            <person name="Clum A."/>
            <person name="Copeland A."/>
            <person name="Hainaut M."/>
            <person name="Haridas S."/>
            <person name="Labutti K."/>
            <person name="Lindquist E."/>
            <person name="Lipzen A."/>
            <person name="Khouja H.-R."/>
            <person name="Murat C."/>
            <person name="Ohm R."/>
            <person name="Olson A."/>
            <person name="Spatafora J."/>
            <person name="Veneault-Fourrey C."/>
            <person name="Henrissat B."/>
            <person name="Grigoriev I."/>
            <person name="Martin F."/>
            <person name="Perotto S."/>
        </authorList>
    </citation>
    <scope>NUCLEOTIDE SEQUENCE [LARGE SCALE GENOMIC DNA]</scope>
    <source>
        <strain evidence="5 6">F</strain>
    </source>
</reference>
<dbReference type="SUPFAM" id="SSF52075">
    <property type="entry name" value="Outer arm dynein light chain 1"/>
    <property type="match status" value="1"/>
</dbReference>
<feature type="region of interest" description="Disordered" evidence="3">
    <location>
        <begin position="225"/>
        <end position="244"/>
    </location>
</feature>
<dbReference type="Pfam" id="PF10428">
    <property type="entry name" value="SOG2"/>
    <property type="match status" value="2"/>
</dbReference>
<organism evidence="5 6">
    <name type="scientific">Hyaloscypha variabilis (strain UAMH 11265 / GT02V1 / F)</name>
    <name type="common">Meliniomyces variabilis</name>
    <dbReference type="NCBI Taxonomy" id="1149755"/>
    <lineage>
        <taxon>Eukaryota</taxon>
        <taxon>Fungi</taxon>
        <taxon>Dikarya</taxon>
        <taxon>Ascomycota</taxon>
        <taxon>Pezizomycotina</taxon>
        <taxon>Leotiomycetes</taxon>
        <taxon>Helotiales</taxon>
        <taxon>Hyaloscyphaceae</taxon>
        <taxon>Hyaloscypha</taxon>
        <taxon>Hyaloscypha variabilis</taxon>
    </lineage>
</organism>
<evidence type="ECO:0000259" key="4">
    <source>
        <dbReference type="Pfam" id="PF23598"/>
    </source>
</evidence>
<dbReference type="InterPro" id="IPR019487">
    <property type="entry name" value="RAM_signalling_pathway_SOG2"/>
</dbReference>
<sequence length="945" mass="103407">MERPSGPLGTATQSTGRPLDSNGLPRPPPLNTVRRIPNNAAVRHAASNSSLSSQIPISAAQVVVLAREAMKNALDENQTKAAEASGVSNELKPGVTIDLSHKQIQRFPEEVVDIIKNELERLALSHNLISTFPSRFAECTSLRYLNVRNNVIREFPQSICQLTSLEILDLKGNKLKILPPELVKLTSLKVLSVQKNRIETLPLCLAEMASLQVLKLDGNPVRFPPKEILQPQASSPPNGGLQENEREEIAVTSQIKKYLRQIAISDRSETESGGEESSEGTETPRPMKRVMSGRFPIKVNGTEVPDLRSPALPRPPPIPSRSHYRGLSQQNAALRRPGVMPLTINNANERLRSNSESLLQANRDRSADRSRRMGIVSKKSAELDTVEEAKVNRYSHYRGLSHGSAMQAGTNGTNGTNGTISSRSPASPADSAAQRATYVRRLSSLPERKRESLSPDPVVEAAKGILYALFQVHPLIQSLLGVARDGTNKRTSLERVFYNATTHVEELDRHIQSYITYSEEDEEVSPRSNENVRRATMSCVGAYMHVCGLLARNVETLLENGDPRYIRTLLLLVYGTTAEVRNAGASVFSEGSRQRSRALESVDENTRLQPRDKSVTPTRERPGTASRIRSATVVQHPSNLQITTNAPPPFMNGLRSATMTSATPRSGESFASSASSKIGGDFSEEDRIFEKIFLRLQQSSEMALKTLPSVSSHFFTAMKINSQSSNPDQPKQFWQVLIQKCSISLQNAEALKARLSTIKLKEPGIRTQGAFWELCNAFIHAYTDLVFKVKDAKTVTTLLPTDVIILLRPLQKAIKETSQLIQTSPWSYMAALPQSSNGVNGSYGIQSPAVQMPLPMTPQSAALGPAVQATVPSTPQSATFNGMFSSNGYERADTFMMMNGSSVVSSRAGTMSSTMGSNDGSMTPASMISPMNSFGPRYNTGKVTF</sequence>
<evidence type="ECO:0000256" key="2">
    <source>
        <dbReference type="ARBA" id="ARBA00022737"/>
    </source>
</evidence>
<feature type="region of interest" description="Disordered" evidence="3">
    <location>
        <begin position="265"/>
        <end position="288"/>
    </location>
</feature>
<dbReference type="OrthoDB" id="1394818at2759"/>
<protein>
    <recommendedName>
        <fullName evidence="4">Disease resistance R13L4/SHOC-2-like LRR domain-containing protein</fullName>
    </recommendedName>
</protein>
<dbReference type="Pfam" id="PF23598">
    <property type="entry name" value="LRR_14"/>
    <property type="match status" value="1"/>
</dbReference>
<feature type="region of interest" description="Disordered" evidence="3">
    <location>
        <begin position="587"/>
        <end position="626"/>
    </location>
</feature>
<dbReference type="PANTHER" id="PTHR48051:SF1">
    <property type="entry name" value="RAS SUPPRESSOR PROTEIN 1"/>
    <property type="match status" value="1"/>
</dbReference>
<feature type="region of interest" description="Disordered" evidence="3">
    <location>
        <begin position="300"/>
        <end position="325"/>
    </location>
</feature>
<dbReference type="InterPro" id="IPR003591">
    <property type="entry name" value="Leu-rich_rpt_typical-subtyp"/>
</dbReference>
<keyword evidence="2" id="KW-0677">Repeat</keyword>
<dbReference type="GO" id="GO:0005737">
    <property type="term" value="C:cytoplasm"/>
    <property type="evidence" value="ECO:0007669"/>
    <property type="project" value="TreeGrafter"/>
</dbReference>
<feature type="region of interest" description="Disordered" evidence="3">
    <location>
        <begin position="346"/>
        <end position="376"/>
    </location>
</feature>
<evidence type="ECO:0000313" key="5">
    <source>
        <dbReference type="EMBL" id="PMD44066.1"/>
    </source>
</evidence>
<feature type="region of interest" description="Disordered" evidence="3">
    <location>
        <begin position="400"/>
        <end position="435"/>
    </location>
</feature>
<dbReference type="InterPro" id="IPR055414">
    <property type="entry name" value="LRR_R13L4/SHOC2-like"/>
</dbReference>
<name>A0A2J6RZY3_HYAVF</name>
<gene>
    <name evidence="5" type="ORF">L207DRAFT_453449</name>
</gene>
<feature type="compositionally biased region" description="Low complexity" evidence="3">
    <location>
        <begin position="409"/>
        <end position="435"/>
    </location>
</feature>
<evidence type="ECO:0000256" key="1">
    <source>
        <dbReference type="ARBA" id="ARBA00022614"/>
    </source>
</evidence>
<feature type="compositionally biased region" description="Basic and acidic residues" evidence="3">
    <location>
        <begin position="597"/>
        <end position="622"/>
    </location>
</feature>
<dbReference type="STRING" id="1149755.A0A2J6RZY3"/>
<accession>A0A2J6RZY3</accession>
<dbReference type="PANTHER" id="PTHR48051">
    <property type="match status" value="1"/>
</dbReference>
<dbReference type="Gene3D" id="3.80.10.10">
    <property type="entry name" value="Ribonuclease Inhibitor"/>
    <property type="match status" value="1"/>
</dbReference>